<organism evidence="1 2">
    <name type="scientific">Afipia broomeae ATCC 49717</name>
    <dbReference type="NCBI Taxonomy" id="883078"/>
    <lineage>
        <taxon>Bacteria</taxon>
        <taxon>Pseudomonadati</taxon>
        <taxon>Pseudomonadota</taxon>
        <taxon>Alphaproteobacteria</taxon>
        <taxon>Hyphomicrobiales</taxon>
        <taxon>Nitrobacteraceae</taxon>
        <taxon>Afipia</taxon>
    </lineage>
</organism>
<dbReference type="AlphaFoldDB" id="K8PQL1"/>
<accession>K8PQL1</accession>
<keyword evidence="2" id="KW-1185">Reference proteome</keyword>
<reference evidence="1 2" key="1">
    <citation type="submission" date="2012-04" db="EMBL/GenBank/DDBJ databases">
        <title>The Genome Sequence of Afipia broomeae ATCC 49717.</title>
        <authorList>
            <consortium name="The Broad Institute Genome Sequencing Platform"/>
            <person name="Earl A."/>
            <person name="Ward D."/>
            <person name="Feldgarden M."/>
            <person name="Gevers D."/>
            <person name="Huys G."/>
            <person name="Walker B."/>
            <person name="Young S.K."/>
            <person name="Zeng Q."/>
            <person name="Gargeya S."/>
            <person name="Fitzgerald M."/>
            <person name="Haas B."/>
            <person name="Abouelleil A."/>
            <person name="Alvarado L."/>
            <person name="Arachchi H.M."/>
            <person name="Berlin A."/>
            <person name="Chapman S.B."/>
            <person name="Goldberg J."/>
            <person name="Griggs A."/>
            <person name="Gujja S."/>
            <person name="Hansen M."/>
            <person name="Howarth C."/>
            <person name="Imamovic A."/>
            <person name="Larimer J."/>
            <person name="McCowen C."/>
            <person name="Montmayeur A."/>
            <person name="Murphy C."/>
            <person name="Neiman D."/>
            <person name="Pearson M."/>
            <person name="Priest M."/>
            <person name="Roberts A."/>
            <person name="Saif S."/>
            <person name="Shea T."/>
            <person name="Sisk P."/>
            <person name="Sykes S."/>
            <person name="Wortman J."/>
            <person name="Nusbaum C."/>
            <person name="Birren B."/>
        </authorList>
    </citation>
    <scope>NUCLEOTIDE SEQUENCE [LARGE SCALE GENOMIC DNA]</scope>
    <source>
        <strain evidence="1 2">ATCC 49717</strain>
    </source>
</reference>
<dbReference type="HOGENOM" id="CLU_2969019_0_0_5"/>
<comment type="caution">
    <text evidence="1">The sequence shown here is derived from an EMBL/GenBank/DDBJ whole genome shotgun (WGS) entry which is preliminary data.</text>
</comment>
<proteinExistence type="predicted"/>
<name>K8PQL1_9BRAD</name>
<dbReference type="EMBL" id="AGWX01000001">
    <property type="protein sequence ID" value="EKS41805.1"/>
    <property type="molecule type" value="Genomic_DNA"/>
</dbReference>
<protein>
    <submittedName>
        <fullName evidence="1">Uncharacterized protein</fullName>
    </submittedName>
</protein>
<gene>
    <name evidence="1" type="ORF">HMPREF9695_00897</name>
</gene>
<dbReference type="PATRIC" id="fig|883078.3.peg.927"/>
<sequence>MHLDAPAGELFRNDAGCAMFLETNFGMGMKVAADGNEFVSIAFDQLNIGHAALSRFVW</sequence>
<evidence type="ECO:0000313" key="1">
    <source>
        <dbReference type="EMBL" id="EKS41805.1"/>
    </source>
</evidence>
<evidence type="ECO:0000313" key="2">
    <source>
        <dbReference type="Proteomes" id="UP000001096"/>
    </source>
</evidence>
<dbReference type="Proteomes" id="UP000001096">
    <property type="component" value="Unassembled WGS sequence"/>
</dbReference>